<dbReference type="AlphaFoldDB" id="A0AAD1BMY4"/>
<protein>
    <submittedName>
        <fullName evidence="1">Uncharacterized protein</fullName>
    </submittedName>
</protein>
<accession>A0AAD1BMY4</accession>
<proteinExistence type="predicted"/>
<gene>
    <name evidence="1" type="ORF">PI172_2474</name>
</gene>
<organism evidence="1 2">
    <name type="scientific">Prevotella intermedia</name>
    <dbReference type="NCBI Taxonomy" id="28131"/>
    <lineage>
        <taxon>Bacteria</taxon>
        <taxon>Pseudomonadati</taxon>
        <taxon>Bacteroidota</taxon>
        <taxon>Bacteroidia</taxon>
        <taxon>Bacteroidales</taxon>
        <taxon>Prevotellaceae</taxon>
        <taxon>Prevotella</taxon>
    </lineage>
</organism>
<name>A0AAD1BMY4_PREIN</name>
<reference evidence="1 2" key="1">
    <citation type="submission" date="2015-07" db="EMBL/GenBank/DDBJ databases">
        <title>Complete genome sequence of Prevotella intermedia strain 17-2.</title>
        <authorList>
            <person name="Nambu T."/>
        </authorList>
    </citation>
    <scope>NUCLEOTIDE SEQUENCE [LARGE SCALE GENOMIC DNA]</scope>
    <source>
        <strain evidence="1 2">17-2</strain>
    </source>
</reference>
<dbReference type="EMBL" id="AP014926">
    <property type="protein sequence ID" value="BAR97202.1"/>
    <property type="molecule type" value="Genomic_DNA"/>
</dbReference>
<sequence>MFTFKKQSERQRIESGMFKTNKQRFPSFSNVLLNPLDKLFETGFFIPELAMNTGFSDKGINTQFRNINANIIFVQHNK</sequence>
<evidence type="ECO:0000313" key="1">
    <source>
        <dbReference type="EMBL" id="BAR97202.1"/>
    </source>
</evidence>
<evidence type="ECO:0000313" key="2">
    <source>
        <dbReference type="Proteomes" id="UP000067008"/>
    </source>
</evidence>
<dbReference type="Proteomes" id="UP000067008">
    <property type="component" value="Chromosome 1"/>
</dbReference>